<feature type="coiled-coil region" evidence="1">
    <location>
        <begin position="59"/>
        <end position="139"/>
    </location>
</feature>
<protein>
    <submittedName>
        <fullName evidence="2">Uncharacterized protein</fullName>
    </submittedName>
</protein>
<name>A0A6V7XLS1_MELEN</name>
<proteinExistence type="predicted"/>
<dbReference type="AlphaFoldDB" id="A0A6V7XLS1"/>
<dbReference type="Proteomes" id="UP000580250">
    <property type="component" value="Unassembled WGS sequence"/>
</dbReference>
<dbReference type="Gene3D" id="2.60.120.920">
    <property type="match status" value="1"/>
</dbReference>
<dbReference type="EMBL" id="CAJEWN010001821">
    <property type="protein sequence ID" value="CAD2200250.1"/>
    <property type="molecule type" value="Genomic_DNA"/>
</dbReference>
<sequence length="417" mass="48779">MRTPNKLEEWALSTKNSDNNETFREELENFTEKSCLEKSSIDGFSTSCSSCCLSKNSKIQSLELQMERLTIKIERTNLSLEKSILERETINFKHENEIRNLKQNFQKLNEENNKLKVENDKKDEKINSLEEEIKMITQKISYDNENKVEIKQNSHELIKENNIQLLKIENGERINFLEEEIKKTTDLFDKKIGDLIEFNNLINNVVSLSNCMVFVIIKNKWSELDSVSKCDTVKNCININGFVNIINDENIGLINCLEGKRGSNKTDVFYAEISFKKIQNYSNYSLYYFECLYEGELNNYGKYISIGLENCRTKEWIEFYAECAEEDKLSTPTWKNGDIFGCGLVYPPTFINEFPYVFFTKNGKYIRRVPLVNSNSDLYNPFISVQCCSVKTNFGDDLENKPFKYDISKHLIIKYIY</sequence>
<evidence type="ECO:0000313" key="3">
    <source>
        <dbReference type="Proteomes" id="UP000580250"/>
    </source>
</evidence>
<dbReference type="OrthoDB" id="445357at2759"/>
<organism evidence="2 3">
    <name type="scientific">Meloidogyne enterolobii</name>
    <name type="common">Root-knot nematode worm</name>
    <name type="synonym">Meloidogyne mayaguensis</name>
    <dbReference type="NCBI Taxonomy" id="390850"/>
    <lineage>
        <taxon>Eukaryota</taxon>
        <taxon>Metazoa</taxon>
        <taxon>Ecdysozoa</taxon>
        <taxon>Nematoda</taxon>
        <taxon>Chromadorea</taxon>
        <taxon>Rhabditida</taxon>
        <taxon>Tylenchina</taxon>
        <taxon>Tylenchomorpha</taxon>
        <taxon>Tylenchoidea</taxon>
        <taxon>Meloidogynidae</taxon>
        <taxon>Meloidogyninae</taxon>
        <taxon>Meloidogyne</taxon>
    </lineage>
</organism>
<dbReference type="InterPro" id="IPR044736">
    <property type="entry name" value="Gid1/RanBPM/SPLA_SPRY"/>
</dbReference>
<evidence type="ECO:0000256" key="1">
    <source>
        <dbReference type="SAM" id="Coils"/>
    </source>
</evidence>
<evidence type="ECO:0000313" key="2">
    <source>
        <dbReference type="EMBL" id="CAD2200250.1"/>
    </source>
</evidence>
<comment type="caution">
    <text evidence="2">The sequence shown here is derived from an EMBL/GenBank/DDBJ whole genome shotgun (WGS) entry which is preliminary data.</text>
</comment>
<accession>A0A6V7XLS1</accession>
<gene>
    <name evidence="2" type="ORF">MENT_LOCUS53703</name>
</gene>
<reference evidence="2 3" key="1">
    <citation type="submission" date="2020-08" db="EMBL/GenBank/DDBJ databases">
        <authorList>
            <person name="Koutsovoulos G."/>
            <person name="Danchin GJ E."/>
        </authorList>
    </citation>
    <scope>NUCLEOTIDE SEQUENCE [LARGE SCALE GENOMIC DNA]</scope>
</reference>
<dbReference type="CDD" id="cd12885">
    <property type="entry name" value="SPRY_RanBP_like"/>
    <property type="match status" value="1"/>
</dbReference>
<dbReference type="InterPro" id="IPR043136">
    <property type="entry name" value="B30.2/SPRY_sf"/>
</dbReference>
<keyword evidence="1" id="KW-0175">Coiled coil</keyword>